<dbReference type="InterPro" id="IPR024079">
    <property type="entry name" value="MetalloPept_cat_dom_sf"/>
</dbReference>
<dbReference type="GO" id="GO:0004222">
    <property type="term" value="F:metalloendopeptidase activity"/>
    <property type="evidence" value="ECO:0007669"/>
    <property type="project" value="InterPro"/>
</dbReference>
<feature type="binding site" evidence="2">
    <location>
        <position position="326"/>
    </location>
    <ligand>
        <name>Zn(2+)</name>
        <dbReference type="ChEBI" id="CHEBI:29105"/>
        <note>catalytic</note>
    </ligand>
</feature>
<dbReference type="GO" id="GO:0046872">
    <property type="term" value="F:metal ion binding"/>
    <property type="evidence" value="ECO:0007669"/>
    <property type="project" value="UniProtKB-KW"/>
</dbReference>
<dbReference type="GO" id="GO:0008061">
    <property type="term" value="F:chitin binding"/>
    <property type="evidence" value="ECO:0007669"/>
    <property type="project" value="InterPro"/>
</dbReference>
<feature type="binding site" evidence="2">
    <location>
        <position position="336"/>
    </location>
    <ligand>
        <name>Zn(2+)</name>
        <dbReference type="ChEBI" id="CHEBI:29105"/>
        <note>catalytic</note>
    </ligand>
</feature>
<keyword evidence="7" id="KW-1185">Reference proteome</keyword>
<evidence type="ECO:0000259" key="4">
    <source>
        <dbReference type="PROSITE" id="PS50215"/>
    </source>
</evidence>
<comment type="caution">
    <text evidence="2">Lacks conserved residue(s) required for the propagation of feature annotation.</text>
</comment>
<keyword evidence="3" id="KW-0732">Signal</keyword>
<dbReference type="SUPFAM" id="SSF55486">
    <property type="entry name" value="Metalloproteases ('zincins'), catalytic domain"/>
    <property type="match status" value="1"/>
</dbReference>
<feature type="binding site" evidence="2">
    <location>
        <position position="330"/>
    </location>
    <ligand>
        <name>Zn(2+)</name>
        <dbReference type="ChEBI" id="CHEBI:29105"/>
        <note>catalytic</note>
    </ligand>
</feature>
<dbReference type="Pfam" id="PF01607">
    <property type="entry name" value="CBM_14"/>
    <property type="match status" value="1"/>
</dbReference>
<dbReference type="InterPro" id="IPR001590">
    <property type="entry name" value="Peptidase_M12B"/>
</dbReference>
<dbReference type="GO" id="GO:0006509">
    <property type="term" value="P:membrane protein ectodomain proteolysis"/>
    <property type="evidence" value="ECO:0007669"/>
    <property type="project" value="TreeGrafter"/>
</dbReference>
<keyword evidence="1" id="KW-0645">Protease</keyword>
<evidence type="ECO:0000256" key="2">
    <source>
        <dbReference type="PROSITE-ProRule" id="PRU00276"/>
    </source>
</evidence>
<keyword evidence="6" id="KW-0401">Integrin</keyword>
<dbReference type="PROSITE" id="PS50215">
    <property type="entry name" value="ADAM_MEPRO"/>
    <property type="match status" value="1"/>
</dbReference>
<proteinExistence type="predicted"/>
<gene>
    <name evidence="6" type="ORF">Fcan01_18141</name>
</gene>
<keyword evidence="2" id="KW-0862">Zinc</keyword>
<feature type="domain" description="Peptidase M12B" evidence="4">
    <location>
        <begin position="178"/>
        <end position="390"/>
    </location>
</feature>
<evidence type="ECO:0000259" key="5">
    <source>
        <dbReference type="PROSITE" id="PS50940"/>
    </source>
</evidence>
<dbReference type="PROSITE" id="PS50940">
    <property type="entry name" value="CHIT_BIND_II"/>
    <property type="match status" value="1"/>
</dbReference>
<name>A0A226DPZ3_FOLCA</name>
<dbReference type="AlphaFoldDB" id="A0A226DPZ3"/>
<dbReference type="PANTHER" id="PTHR11905">
    <property type="entry name" value="ADAM A DISINTEGRIN AND METALLOPROTEASE DOMAIN"/>
    <property type="match status" value="1"/>
</dbReference>
<dbReference type="OrthoDB" id="10035764at2759"/>
<feature type="chain" id="PRO_5012172110" evidence="3">
    <location>
        <begin position="22"/>
        <end position="512"/>
    </location>
</feature>
<evidence type="ECO:0000256" key="1">
    <source>
        <dbReference type="ARBA" id="ARBA00023049"/>
    </source>
</evidence>
<evidence type="ECO:0000313" key="6">
    <source>
        <dbReference type="EMBL" id="OXA47150.1"/>
    </source>
</evidence>
<dbReference type="GO" id="GO:0005576">
    <property type="term" value="C:extracellular region"/>
    <property type="evidence" value="ECO:0007669"/>
    <property type="project" value="InterPro"/>
</dbReference>
<organism evidence="6 7">
    <name type="scientific">Folsomia candida</name>
    <name type="common">Springtail</name>
    <dbReference type="NCBI Taxonomy" id="158441"/>
    <lineage>
        <taxon>Eukaryota</taxon>
        <taxon>Metazoa</taxon>
        <taxon>Ecdysozoa</taxon>
        <taxon>Arthropoda</taxon>
        <taxon>Hexapoda</taxon>
        <taxon>Collembola</taxon>
        <taxon>Entomobryomorpha</taxon>
        <taxon>Isotomoidea</taxon>
        <taxon>Isotomidae</taxon>
        <taxon>Proisotominae</taxon>
        <taxon>Folsomia</taxon>
    </lineage>
</organism>
<feature type="active site" evidence="2">
    <location>
        <position position="327"/>
    </location>
</feature>
<dbReference type="OMA" id="RITEYYA"/>
<dbReference type="Proteomes" id="UP000198287">
    <property type="component" value="Unassembled WGS sequence"/>
</dbReference>
<dbReference type="InterPro" id="IPR036508">
    <property type="entry name" value="Chitin-bd_dom_sf"/>
</dbReference>
<dbReference type="Gene3D" id="3.40.390.10">
    <property type="entry name" value="Collagenase (Catalytic Domain)"/>
    <property type="match status" value="1"/>
</dbReference>
<evidence type="ECO:0000256" key="3">
    <source>
        <dbReference type="SAM" id="SignalP"/>
    </source>
</evidence>
<dbReference type="EMBL" id="LNIX01000014">
    <property type="protein sequence ID" value="OXA47150.1"/>
    <property type="molecule type" value="Genomic_DNA"/>
</dbReference>
<evidence type="ECO:0000313" key="7">
    <source>
        <dbReference type="Proteomes" id="UP000198287"/>
    </source>
</evidence>
<dbReference type="GO" id="GO:0007229">
    <property type="term" value="P:integrin-mediated signaling pathway"/>
    <property type="evidence" value="ECO:0007669"/>
    <property type="project" value="UniProtKB-KW"/>
</dbReference>
<accession>A0A226DPZ3</accession>
<comment type="caution">
    <text evidence="6">The sequence shown here is derived from an EMBL/GenBank/DDBJ whole genome shotgun (WGS) entry which is preliminary data.</text>
</comment>
<keyword evidence="1" id="KW-0378">Hydrolase</keyword>
<dbReference type="SUPFAM" id="SSF57625">
    <property type="entry name" value="Invertebrate chitin-binding proteins"/>
    <property type="match status" value="1"/>
</dbReference>
<feature type="signal peptide" evidence="3">
    <location>
        <begin position="1"/>
        <end position="21"/>
    </location>
</feature>
<dbReference type="Gene3D" id="2.170.140.10">
    <property type="entry name" value="Chitin binding domain"/>
    <property type="match status" value="1"/>
</dbReference>
<sequence>MSCPTVVVVAICISLIPYGSTIPAKVKLTQTEIVHNEGYKADIHVERSDRIHLNLIKSDSPVFHPNMRVVISGDNGHEDVTPTTERLDDLMNSIYEDSQQNAIVSVVNGSQGLIIQQGIIDEKKINHIGQGDHDVSNIFNGVLTTRGVIDFVSPPYDPLDWTPRNETIGVRNSIMAVGTVEVLLVIDFSIQTWFGGNVDRITEYYALFIKSVNNIYAQSEDPAINFQVVGINVITGLCRYSDVQKVMLLCKTSKSQKISATFMSTNAAQYPVNDVIVLLTGETFDLSPDGEILGRAYISGACKPTEKMAIVTDPRARFGGVMIFAHEMGHTLGSWHDGQGTSADCAPDGGFLMQAGGGNGDNRFKLGSCSKRAINTYISSVSGTCLSVKNNVGVPWEVPSNLPGDLVDLNAFCRNSVRNPNARVDTDPSIRPDDMCYAVRCQYPPPCDPPSQDASQTAPFSCTGEGTFVNNTDCRKYFRCIRISGTLYTYSMTCPAGSYFNAARKMCLAGAC</sequence>
<feature type="domain" description="Chitin-binding type-2" evidence="5">
    <location>
        <begin position="459"/>
        <end position="507"/>
    </location>
</feature>
<dbReference type="Pfam" id="PF13688">
    <property type="entry name" value="Reprolysin_5"/>
    <property type="match status" value="1"/>
</dbReference>
<dbReference type="PANTHER" id="PTHR11905:SF159">
    <property type="entry name" value="ADAM METALLOPROTEASE"/>
    <property type="match status" value="1"/>
</dbReference>
<keyword evidence="1" id="KW-0482">Metalloprotease</keyword>
<protein>
    <submittedName>
        <fullName evidence="6">Zinc metalloproteinase-disintegrin-like BjussuMP-1</fullName>
    </submittedName>
</protein>
<dbReference type="InterPro" id="IPR002557">
    <property type="entry name" value="Chitin-bd_dom"/>
</dbReference>
<keyword evidence="2" id="KW-0479">Metal-binding</keyword>
<reference evidence="6 7" key="1">
    <citation type="submission" date="2015-12" db="EMBL/GenBank/DDBJ databases">
        <title>The genome of Folsomia candida.</title>
        <authorList>
            <person name="Faddeeva A."/>
            <person name="Derks M.F."/>
            <person name="Anvar Y."/>
            <person name="Smit S."/>
            <person name="Van Straalen N."/>
            <person name="Roelofs D."/>
        </authorList>
    </citation>
    <scope>NUCLEOTIDE SEQUENCE [LARGE SCALE GENOMIC DNA]</scope>
    <source>
        <strain evidence="6 7">VU population</strain>
        <tissue evidence="6">Whole body</tissue>
    </source>
</reference>